<dbReference type="Pfam" id="PF01098">
    <property type="entry name" value="FTSW_RODA_SPOVE"/>
    <property type="match status" value="1"/>
</dbReference>
<evidence type="ECO:0000313" key="13">
    <source>
        <dbReference type="EMBL" id="KAF7276642.1"/>
    </source>
</evidence>
<feature type="transmembrane region" description="Helical" evidence="12">
    <location>
        <begin position="162"/>
        <end position="179"/>
    </location>
</feature>
<dbReference type="GO" id="GO:0051301">
    <property type="term" value="P:cell division"/>
    <property type="evidence" value="ECO:0007669"/>
    <property type="project" value="InterPro"/>
</dbReference>
<dbReference type="EC" id="2.4.99.28" evidence="10"/>
<keyword evidence="3" id="KW-0808">Transferase</keyword>
<gene>
    <name evidence="13" type="ORF">GWI33_010001</name>
</gene>
<keyword evidence="4 12" id="KW-0812">Transmembrane</keyword>
<keyword evidence="6" id="KW-0573">Peptidoglycan synthesis</keyword>
<comment type="catalytic activity">
    <reaction evidence="11">
        <text>[GlcNAc-(1-&gt;4)-Mur2Ac(oyl-L-Ala-gamma-D-Glu-L-Lys-D-Ala-D-Ala)](n)-di-trans,octa-cis-undecaprenyl diphosphate + beta-D-GlcNAc-(1-&gt;4)-Mur2Ac(oyl-L-Ala-gamma-D-Glu-L-Lys-D-Ala-D-Ala)-di-trans,octa-cis-undecaprenyl diphosphate = [GlcNAc-(1-&gt;4)-Mur2Ac(oyl-L-Ala-gamma-D-Glu-L-Lys-D-Ala-D-Ala)](n+1)-di-trans,octa-cis-undecaprenyl diphosphate + di-trans,octa-cis-undecaprenyl diphosphate + H(+)</text>
        <dbReference type="Rhea" id="RHEA:23708"/>
        <dbReference type="Rhea" id="RHEA-COMP:9602"/>
        <dbReference type="Rhea" id="RHEA-COMP:9603"/>
        <dbReference type="ChEBI" id="CHEBI:15378"/>
        <dbReference type="ChEBI" id="CHEBI:58405"/>
        <dbReference type="ChEBI" id="CHEBI:60033"/>
        <dbReference type="ChEBI" id="CHEBI:78435"/>
        <dbReference type="EC" id="2.4.99.28"/>
    </reaction>
</comment>
<evidence type="ECO:0000256" key="2">
    <source>
        <dbReference type="ARBA" id="ARBA00022676"/>
    </source>
</evidence>
<dbReference type="GO" id="GO:0008360">
    <property type="term" value="P:regulation of cell shape"/>
    <property type="evidence" value="ECO:0007669"/>
    <property type="project" value="UniProtKB-KW"/>
</dbReference>
<organism evidence="13 14">
    <name type="scientific">Rhynchophorus ferrugineus</name>
    <name type="common">Red palm weevil</name>
    <name type="synonym">Curculio ferrugineus</name>
    <dbReference type="NCBI Taxonomy" id="354439"/>
    <lineage>
        <taxon>Eukaryota</taxon>
        <taxon>Metazoa</taxon>
        <taxon>Ecdysozoa</taxon>
        <taxon>Arthropoda</taxon>
        <taxon>Hexapoda</taxon>
        <taxon>Insecta</taxon>
        <taxon>Pterygota</taxon>
        <taxon>Neoptera</taxon>
        <taxon>Endopterygota</taxon>
        <taxon>Coleoptera</taxon>
        <taxon>Polyphaga</taxon>
        <taxon>Cucujiformia</taxon>
        <taxon>Curculionidae</taxon>
        <taxon>Dryophthorinae</taxon>
        <taxon>Rhynchophorus</taxon>
    </lineage>
</organism>
<feature type="transmembrane region" description="Helical" evidence="12">
    <location>
        <begin position="140"/>
        <end position="157"/>
    </location>
</feature>
<keyword evidence="2" id="KW-0328">Glycosyltransferase</keyword>
<evidence type="ECO:0000256" key="7">
    <source>
        <dbReference type="ARBA" id="ARBA00022989"/>
    </source>
</evidence>
<protein>
    <recommendedName>
        <fullName evidence="10">peptidoglycan glycosyltransferase</fullName>
        <ecNumber evidence="10">2.4.99.28</ecNumber>
    </recommendedName>
    <alternativeName>
        <fullName evidence="9">Peptidoglycan polymerase</fullName>
    </alternativeName>
</protein>
<feature type="transmembrane region" description="Helical" evidence="12">
    <location>
        <begin position="52"/>
        <end position="69"/>
    </location>
</feature>
<dbReference type="Proteomes" id="UP000625711">
    <property type="component" value="Unassembled WGS sequence"/>
</dbReference>
<evidence type="ECO:0000256" key="8">
    <source>
        <dbReference type="ARBA" id="ARBA00023136"/>
    </source>
</evidence>
<evidence type="ECO:0000256" key="12">
    <source>
        <dbReference type="SAM" id="Phobius"/>
    </source>
</evidence>
<evidence type="ECO:0000256" key="3">
    <source>
        <dbReference type="ARBA" id="ARBA00022679"/>
    </source>
</evidence>
<keyword evidence="8 12" id="KW-0472">Membrane</keyword>
<reference evidence="13" key="1">
    <citation type="submission" date="2020-08" db="EMBL/GenBank/DDBJ databases">
        <title>Genome sequencing and assembly of the red palm weevil Rhynchophorus ferrugineus.</title>
        <authorList>
            <person name="Dias G.B."/>
            <person name="Bergman C.M."/>
            <person name="Manee M."/>
        </authorList>
    </citation>
    <scope>NUCLEOTIDE SEQUENCE</scope>
    <source>
        <strain evidence="13">AA-2017</strain>
        <tissue evidence="13">Whole larva</tissue>
    </source>
</reference>
<feature type="transmembrane region" description="Helical" evidence="12">
    <location>
        <begin position="238"/>
        <end position="261"/>
    </location>
</feature>
<proteinExistence type="predicted"/>
<sequence>MVASASMPYAERLHENPFHYVHRHLLYVVVAFFAAITAYNVQLKYWFGKAPIMLWLGTVLLLLAVLLVGRDVNGSTRWLSLFGFTLQPSEIAKFAMVVFTADYVVRRGGEVRDSFWSFLRLSVPVGTTVGLILLEPDLGASAVIVVTMLTVFFLAGAPPRAFIVLIGAVIAALFMFIVFEPYRYKRLMSFSNPWEDPQGTGYQLAQSLIAFGRGEWFGTGLGHSVQKLAYLPEAHTDFMLAVTAEELGFVGIATIFILSFMM</sequence>
<dbReference type="PANTHER" id="PTHR30474:SF2">
    <property type="entry name" value="PEPTIDOGLYCAN GLYCOSYLTRANSFERASE FTSW-RELATED"/>
    <property type="match status" value="1"/>
</dbReference>
<evidence type="ECO:0000256" key="6">
    <source>
        <dbReference type="ARBA" id="ARBA00022984"/>
    </source>
</evidence>
<dbReference type="PANTHER" id="PTHR30474">
    <property type="entry name" value="CELL CYCLE PROTEIN"/>
    <property type="match status" value="1"/>
</dbReference>
<keyword evidence="14" id="KW-1185">Reference proteome</keyword>
<dbReference type="InterPro" id="IPR001182">
    <property type="entry name" value="FtsW/RodA"/>
</dbReference>
<comment type="caution">
    <text evidence="13">The sequence shown here is derived from an EMBL/GenBank/DDBJ whole genome shotgun (WGS) entry which is preliminary data.</text>
</comment>
<dbReference type="AlphaFoldDB" id="A0A834IMB8"/>
<dbReference type="GO" id="GO:0015648">
    <property type="term" value="F:lipid-linked peptidoglycan transporter activity"/>
    <property type="evidence" value="ECO:0007669"/>
    <property type="project" value="TreeGrafter"/>
</dbReference>
<evidence type="ECO:0000256" key="11">
    <source>
        <dbReference type="ARBA" id="ARBA00049902"/>
    </source>
</evidence>
<accession>A0A834IMB8</accession>
<keyword evidence="7 12" id="KW-1133">Transmembrane helix</keyword>
<dbReference type="GO" id="GO:0032153">
    <property type="term" value="C:cell division site"/>
    <property type="evidence" value="ECO:0007669"/>
    <property type="project" value="TreeGrafter"/>
</dbReference>
<dbReference type="EMBL" id="JAACXV010006004">
    <property type="protein sequence ID" value="KAF7276642.1"/>
    <property type="molecule type" value="Genomic_DNA"/>
</dbReference>
<evidence type="ECO:0000256" key="9">
    <source>
        <dbReference type="ARBA" id="ARBA00032370"/>
    </source>
</evidence>
<name>A0A834IMB8_RHYFE</name>
<evidence type="ECO:0000256" key="5">
    <source>
        <dbReference type="ARBA" id="ARBA00022960"/>
    </source>
</evidence>
<evidence type="ECO:0000256" key="4">
    <source>
        <dbReference type="ARBA" id="ARBA00022692"/>
    </source>
</evidence>
<evidence type="ECO:0000313" key="14">
    <source>
        <dbReference type="Proteomes" id="UP000625711"/>
    </source>
</evidence>
<comment type="subcellular location">
    <subcellularLocation>
        <location evidence="1">Membrane</location>
        <topology evidence="1">Multi-pass membrane protein</topology>
    </subcellularLocation>
</comment>
<feature type="non-terminal residue" evidence="13">
    <location>
        <position position="262"/>
    </location>
</feature>
<feature type="transmembrane region" description="Helical" evidence="12">
    <location>
        <begin position="117"/>
        <end position="134"/>
    </location>
</feature>
<dbReference type="GO" id="GO:0005886">
    <property type="term" value="C:plasma membrane"/>
    <property type="evidence" value="ECO:0007669"/>
    <property type="project" value="TreeGrafter"/>
</dbReference>
<evidence type="ECO:0000256" key="10">
    <source>
        <dbReference type="ARBA" id="ARBA00044770"/>
    </source>
</evidence>
<feature type="transmembrane region" description="Helical" evidence="12">
    <location>
        <begin position="20"/>
        <end position="40"/>
    </location>
</feature>
<dbReference type="GO" id="GO:0008955">
    <property type="term" value="F:peptidoglycan glycosyltransferase activity"/>
    <property type="evidence" value="ECO:0007669"/>
    <property type="project" value="UniProtKB-EC"/>
</dbReference>
<keyword evidence="5" id="KW-0133">Cell shape</keyword>
<dbReference type="OrthoDB" id="8300153at2759"/>
<evidence type="ECO:0000256" key="1">
    <source>
        <dbReference type="ARBA" id="ARBA00004141"/>
    </source>
</evidence>